<evidence type="ECO:0000313" key="1">
    <source>
        <dbReference type="EMBL" id="KAE8412754.1"/>
    </source>
</evidence>
<sequence length="223" mass="25586">MFVSSRLIITRLHSACKTFALQKHNIDTSVLQYLLISALYLSSLRVPEARRSRHVEHLSVALKSPPCFLRRQALQTWGSSVMYCGHMNRTAHFMSRRFLFCNPYICLRKCPGRGIMGYMPTRINLLAAATHYSKNWEVDMYYIYVMMLRKGEIEGMGKDPKDLSWGTMTWDNGLERSNHCRSRDVLRSRAGLIREIHQPNHVAEAYGRVVAGTKSFACLGRPG</sequence>
<proteinExistence type="predicted"/>
<keyword evidence="2" id="KW-1185">Reference proteome</keyword>
<dbReference type="Proteomes" id="UP000325395">
    <property type="component" value="Unassembled WGS sequence"/>
</dbReference>
<dbReference type="EMBL" id="ML735825">
    <property type="protein sequence ID" value="KAE8412754.1"/>
    <property type="molecule type" value="Genomic_DNA"/>
</dbReference>
<organism evidence="1 2">
    <name type="scientific">Aspergillus pseudocaelatus</name>
    <dbReference type="NCBI Taxonomy" id="1825620"/>
    <lineage>
        <taxon>Eukaryota</taxon>
        <taxon>Fungi</taxon>
        <taxon>Dikarya</taxon>
        <taxon>Ascomycota</taxon>
        <taxon>Pezizomycotina</taxon>
        <taxon>Eurotiomycetes</taxon>
        <taxon>Eurotiomycetidae</taxon>
        <taxon>Eurotiales</taxon>
        <taxon>Aspergillaceae</taxon>
        <taxon>Aspergillus</taxon>
        <taxon>Aspergillus subgen. Circumdati</taxon>
    </lineage>
</organism>
<accession>A0ABQ6W6J2</accession>
<name>A0ABQ6W6J2_9EURO</name>
<protein>
    <submittedName>
        <fullName evidence="1">Uncharacterized protein</fullName>
    </submittedName>
</protein>
<reference evidence="1 2" key="1">
    <citation type="submission" date="2019-04" db="EMBL/GenBank/DDBJ databases">
        <authorList>
            <consortium name="DOE Joint Genome Institute"/>
            <person name="Mondo S."/>
            <person name="Kjaerbolling I."/>
            <person name="Vesth T."/>
            <person name="Frisvad J.C."/>
            <person name="Nybo J.L."/>
            <person name="Theobald S."/>
            <person name="Kildgaard S."/>
            <person name="Isbrandt T."/>
            <person name="Kuo A."/>
            <person name="Sato A."/>
            <person name="Lyhne E.K."/>
            <person name="Kogle M.E."/>
            <person name="Wiebenga A."/>
            <person name="Kun R.S."/>
            <person name="Lubbers R.J."/>
            <person name="Makela M.R."/>
            <person name="Barry K."/>
            <person name="Chovatia M."/>
            <person name="Clum A."/>
            <person name="Daum C."/>
            <person name="Haridas S."/>
            <person name="He G."/>
            <person name="LaButti K."/>
            <person name="Lipzen A."/>
            <person name="Riley R."/>
            <person name="Salamov A."/>
            <person name="Simmons B.A."/>
            <person name="Magnuson J.K."/>
            <person name="Henrissat B."/>
            <person name="Mortensen U.H."/>
            <person name="Larsen T.O."/>
            <person name="Devries R.P."/>
            <person name="Grigoriev I.V."/>
            <person name="Machida M."/>
            <person name="Baker S.E."/>
            <person name="Andersen M.R."/>
            <person name="Cantor M.N."/>
            <person name="Hua S.X."/>
        </authorList>
    </citation>
    <scope>NUCLEOTIDE SEQUENCE [LARGE SCALE GENOMIC DNA]</scope>
    <source>
        <strain evidence="1 2">CBS 117616</strain>
    </source>
</reference>
<gene>
    <name evidence="1" type="ORF">BDV36DRAFT_51077</name>
</gene>
<evidence type="ECO:0000313" key="2">
    <source>
        <dbReference type="Proteomes" id="UP000325395"/>
    </source>
</evidence>